<dbReference type="PANTHER" id="PTHR42786">
    <property type="entry name" value="TRNA/RRNA METHYLTRANSFERASE"/>
    <property type="match status" value="1"/>
</dbReference>
<evidence type="ECO:0000256" key="4">
    <source>
        <dbReference type="ARBA" id="ARBA00022691"/>
    </source>
</evidence>
<organism evidence="6 7">
    <name type="scientific">Ferrimonas aestuarii</name>
    <dbReference type="NCBI Taxonomy" id="2569539"/>
    <lineage>
        <taxon>Bacteria</taxon>
        <taxon>Pseudomonadati</taxon>
        <taxon>Pseudomonadota</taxon>
        <taxon>Gammaproteobacteria</taxon>
        <taxon>Alteromonadales</taxon>
        <taxon>Ferrimonadaceae</taxon>
        <taxon>Ferrimonas</taxon>
    </lineage>
</organism>
<comment type="caution">
    <text evidence="6">The sequence shown here is derived from an EMBL/GenBank/DDBJ whole genome shotgun (WGS) entry which is preliminary data.</text>
</comment>
<reference evidence="6 7" key="1">
    <citation type="submission" date="2019-04" db="EMBL/GenBank/DDBJ databases">
        <authorList>
            <person name="Hwang J.C."/>
        </authorList>
    </citation>
    <scope>NUCLEOTIDE SEQUENCE [LARGE SCALE GENOMIC DNA]</scope>
    <source>
        <strain evidence="6 7">IMCC35002</strain>
    </source>
</reference>
<dbReference type="CDD" id="cd18098">
    <property type="entry name" value="SpoU-like"/>
    <property type="match status" value="1"/>
</dbReference>
<evidence type="ECO:0000256" key="1">
    <source>
        <dbReference type="ARBA" id="ARBA00007228"/>
    </source>
</evidence>
<dbReference type="InterPro" id="IPR029026">
    <property type="entry name" value="tRNA_m1G_MTases_N"/>
</dbReference>
<dbReference type="Proteomes" id="UP000305675">
    <property type="component" value="Unassembled WGS sequence"/>
</dbReference>
<dbReference type="RefSeq" id="WP_136861792.1">
    <property type="nucleotide sequence ID" value="NZ_SWCJ01000001.1"/>
</dbReference>
<accession>A0A4U1BW30</accession>
<dbReference type="EMBL" id="SWCJ01000001">
    <property type="protein sequence ID" value="TKB58644.1"/>
    <property type="molecule type" value="Genomic_DNA"/>
</dbReference>
<keyword evidence="7" id="KW-1185">Reference proteome</keyword>
<dbReference type="PANTHER" id="PTHR42786:SF6">
    <property type="entry name" value="TRNA_RRNA METHYLTRANSFERASE SPOU TYPE DOMAIN-CONTAINING PROTEIN"/>
    <property type="match status" value="1"/>
</dbReference>
<evidence type="ECO:0000256" key="3">
    <source>
        <dbReference type="ARBA" id="ARBA00022679"/>
    </source>
</evidence>
<dbReference type="GO" id="GO:0008173">
    <property type="term" value="F:RNA methyltransferase activity"/>
    <property type="evidence" value="ECO:0007669"/>
    <property type="project" value="InterPro"/>
</dbReference>
<evidence type="ECO:0000259" key="5">
    <source>
        <dbReference type="Pfam" id="PF00588"/>
    </source>
</evidence>
<dbReference type="InterPro" id="IPR001537">
    <property type="entry name" value="SpoU_MeTrfase"/>
</dbReference>
<protein>
    <submittedName>
        <fullName evidence="6">RNA methyltransferase</fullName>
    </submittedName>
</protein>
<dbReference type="OrthoDB" id="4578643at2"/>
<proteinExistence type="inferred from homology"/>
<dbReference type="InterPro" id="IPR004384">
    <property type="entry name" value="RNA_MeTrfase_TrmJ/LasT"/>
</dbReference>
<dbReference type="InterPro" id="IPR029028">
    <property type="entry name" value="Alpha/beta_knot_MTases"/>
</dbReference>
<gene>
    <name evidence="6" type="ORF">FCL42_02540</name>
</gene>
<keyword evidence="4" id="KW-0949">S-adenosyl-L-methionine</keyword>
<dbReference type="AlphaFoldDB" id="A0A4U1BW30"/>
<dbReference type="SUPFAM" id="SSF75217">
    <property type="entry name" value="alpha/beta knot"/>
    <property type="match status" value="1"/>
</dbReference>
<dbReference type="Gene3D" id="3.40.1280.10">
    <property type="match status" value="1"/>
</dbReference>
<evidence type="ECO:0000313" key="7">
    <source>
        <dbReference type="Proteomes" id="UP000305675"/>
    </source>
</evidence>
<dbReference type="GO" id="GO:0005829">
    <property type="term" value="C:cytosol"/>
    <property type="evidence" value="ECO:0007669"/>
    <property type="project" value="TreeGrafter"/>
</dbReference>
<keyword evidence="2 6" id="KW-0489">Methyltransferase</keyword>
<name>A0A4U1BW30_9GAMM</name>
<dbReference type="Pfam" id="PF00588">
    <property type="entry name" value="SpoU_methylase"/>
    <property type="match status" value="1"/>
</dbReference>
<sequence>MNQPQVIIGLSNPKSPTNVGAVMRAAGCYGATEVRYSGERYDRAVKFHTDTKKASSHIPLRPSDDLLCGVDTPLSVVCIELVEGATPLPEFEHPEHAIYLFGPEDGSLDKHLVERAEHVVYVPTKGCMNLAATVNVLLYDRMAKSDYARGDELIRRSRDTRNRLKLEPVSDPA</sequence>
<evidence type="ECO:0000313" key="6">
    <source>
        <dbReference type="EMBL" id="TKB58644.1"/>
    </source>
</evidence>
<dbReference type="GO" id="GO:0003723">
    <property type="term" value="F:RNA binding"/>
    <property type="evidence" value="ECO:0007669"/>
    <property type="project" value="InterPro"/>
</dbReference>
<comment type="similarity">
    <text evidence="1">Belongs to the class IV-like SAM-binding methyltransferase superfamily. RNA methyltransferase TrmH family.</text>
</comment>
<dbReference type="GO" id="GO:0002128">
    <property type="term" value="P:tRNA nucleoside ribose methylation"/>
    <property type="evidence" value="ECO:0007669"/>
    <property type="project" value="TreeGrafter"/>
</dbReference>
<keyword evidence="3 6" id="KW-0808">Transferase</keyword>
<feature type="domain" description="tRNA/rRNA methyltransferase SpoU type" evidence="5">
    <location>
        <begin position="6"/>
        <end position="139"/>
    </location>
</feature>
<evidence type="ECO:0000256" key="2">
    <source>
        <dbReference type="ARBA" id="ARBA00022603"/>
    </source>
</evidence>